<dbReference type="AlphaFoldDB" id="A0AAV2B0D6"/>
<evidence type="ECO:0000313" key="6">
    <source>
        <dbReference type="EMBL" id="CAL1289720.1"/>
    </source>
</evidence>
<feature type="domain" description="UBC core" evidence="5">
    <location>
        <begin position="1"/>
        <end position="147"/>
    </location>
</feature>
<feature type="active site" description="Glycyl thioester intermediate" evidence="3">
    <location>
        <position position="85"/>
    </location>
</feature>
<organism evidence="6 7">
    <name type="scientific">Larinioides sclopetarius</name>
    <dbReference type="NCBI Taxonomy" id="280406"/>
    <lineage>
        <taxon>Eukaryota</taxon>
        <taxon>Metazoa</taxon>
        <taxon>Ecdysozoa</taxon>
        <taxon>Arthropoda</taxon>
        <taxon>Chelicerata</taxon>
        <taxon>Arachnida</taxon>
        <taxon>Araneae</taxon>
        <taxon>Araneomorphae</taxon>
        <taxon>Entelegynae</taxon>
        <taxon>Araneoidea</taxon>
        <taxon>Araneidae</taxon>
        <taxon>Larinioides</taxon>
    </lineage>
</organism>
<keyword evidence="7" id="KW-1185">Reference proteome</keyword>
<reference evidence="6 7" key="1">
    <citation type="submission" date="2024-04" db="EMBL/GenBank/DDBJ databases">
        <authorList>
            <person name="Rising A."/>
            <person name="Reimegard J."/>
            <person name="Sonavane S."/>
            <person name="Akerstrom W."/>
            <person name="Nylinder S."/>
            <person name="Hedman E."/>
            <person name="Kallberg Y."/>
        </authorList>
    </citation>
    <scope>NUCLEOTIDE SEQUENCE [LARGE SCALE GENOMIC DNA]</scope>
</reference>
<name>A0AAV2B0D6_9ARAC</name>
<evidence type="ECO:0000256" key="1">
    <source>
        <dbReference type="ARBA" id="ARBA00022679"/>
    </source>
</evidence>
<dbReference type="Pfam" id="PF00179">
    <property type="entry name" value="UQ_con"/>
    <property type="match status" value="1"/>
</dbReference>
<dbReference type="SUPFAM" id="SSF54495">
    <property type="entry name" value="UBC-like"/>
    <property type="match status" value="1"/>
</dbReference>
<evidence type="ECO:0000313" key="7">
    <source>
        <dbReference type="Proteomes" id="UP001497382"/>
    </source>
</evidence>
<dbReference type="PROSITE" id="PS50127">
    <property type="entry name" value="UBC_2"/>
    <property type="match status" value="1"/>
</dbReference>
<keyword evidence="4" id="KW-0547">Nucleotide-binding</keyword>
<dbReference type="GO" id="GO:0005524">
    <property type="term" value="F:ATP binding"/>
    <property type="evidence" value="ECO:0007669"/>
    <property type="project" value="UniProtKB-UniRule"/>
</dbReference>
<accession>A0AAV2B0D6</accession>
<dbReference type="InterPro" id="IPR023313">
    <property type="entry name" value="UBQ-conjugating_AS"/>
</dbReference>
<dbReference type="GO" id="GO:0016740">
    <property type="term" value="F:transferase activity"/>
    <property type="evidence" value="ECO:0007669"/>
    <property type="project" value="UniProtKB-KW"/>
</dbReference>
<protein>
    <recommendedName>
        <fullName evidence="5">UBC core domain-containing protein</fullName>
    </recommendedName>
</protein>
<proteinExistence type="inferred from homology"/>
<dbReference type="PANTHER" id="PTHR24068">
    <property type="entry name" value="UBIQUITIN-CONJUGATING ENZYME E2"/>
    <property type="match status" value="1"/>
</dbReference>
<dbReference type="InterPro" id="IPR016135">
    <property type="entry name" value="UBQ-conjugating_enzyme/RWD"/>
</dbReference>
<dbReference type="EMBL" id="CAXIEN010000254">
    <property type="protein sequence ID" value="CAL1289720.1"/>
    <property type="molecule type" value="Genomic_DNA"/>
</dbReference>
<sequence length="147" mass="16630">MALKRINKELQDLRRDPPAQCSAGPDGEDPFEWKATIMGPQDSPYEGGTFCLSIHFPKTYPFDPPKVKFTTKIYHPNIGSEGYICLDILGSAWSPALTVSKLLLSICSLLCDPNPNSPLRREIAVIYRSNRNLYDENAKEYTRKYAM</sequence>
<evidence type="ECO:0000256" key="2">
    <source>
        <dbReference type="ARBA" id="ARBA00022786"/>
    </source>
</evidence>
<dbReference type="SMART" id="SM00212">
    <property type="entry name" value="UBCc"/>
    <property type="match status" value="1"/>
</dbReference>
<keyword evidence="4" id="KW-0067">ATP-binding</keyword>
<dbReference type="PROSITE" id="PS00183">
    <property type="entry name" value="UBC_1"/>
    <property type="match status" value="1"/>
</dbReference>
<dbReference type="Gene3D" id="3.10.110.10">
    <property type="entry name" value="Ubiquitin Conjugating Enzyme"/>
    <property type="match status" value="1"/>
</dbReference>
<comment type="caution">
    <text evidence="6">The sequence shown here is derived from an EMBL/GenBank/DDBJ whole genome shotgun (WGS) entry which is preliminary data.</text>
</comment>
<evidence type="ECO:0000259" key="5">
    <source>
        <dbReference type="PROSITE" id="PS50127"/>
    </source>
</evidence>
<evidence type="ECO:0000256" key="3">
    <source>
        <dbReference type="PROSITE-ProRule" id="PRU10133"/>
    </source>
</evidence>
<dbReference type="FunFam" id="3.10.110.10:FF:000002">
    <property type="entry name" value="Ubiquitin-conjugating enzyme E2 D3"/>
    <property type="match status" value="1"/>
</dbReference>
<keyword evidence="1" id="KW-0808">Transferase</keyword>
<dbReference type="Proteomes" id="UP001497382">
    <property type="component" value="Unassembled WGS sequence"/>
</dbReference>
<gene>
    <name evidence="6" type="ORF">LARSCL_LOCUS16102</name>
</gene>
<dbReference type="InterPro" id="IPR000608">
    <property type="entry name" value="UBC"/>
</dbReference>
<keyword evidence="2 4" id="KW-0833">Ubl conjugation pathway</keyword>
<evidence type="ECO:0000256" key="4">
    <source>
        <dbReference type="RuleBase" id="RU362109"/>
    </source>
</evidence>
<comment type="similarity">
    <text evidence="4">Belongs to the ubiquitin-conjugating enzyme family.</text>
</comment>